<dbReference type="EMBL" id="CM034413">
    <property type="protein sequence ID" value="KAJ0170629.1"/>
    <property type="molecule type" value="Genomic_DNA"/>
</dbReference>
<reference evidence="1 2" key="1">
    <citation type="journal article" date="2021" name="Front. Genet.">
        <title>Chromosome-Level Genome Assembly Reveals Significant Gene Expansion in the Toll and IMD Signaling Pathways of Dendrolimus kikuchii.</title>
        <authorList>
            <person name="Zhou J."/>
            <person name="Wu P."/>
            <person name="Xiong Z."/>
            <person name="Liu N."/>
            <person name="Zhao N."/>
            <person name="Ji M."/>
            <person name="Qiu Y."/>
            <person name="Yang B."/>
        </authorList>
    </citation>
    <scope>NUCLEOTIDE SEQUENCE [LARGE SCALE GENOMIC DNA]</scope>
    <source>
        <strain evidence="1">Ann1</strain>
    </source>
</reference>
<evidence type="ECO:0000313" key="1">
    <source>
        <dbReference type="EMBL" id="KAJ0170629.1"/>
    </source>
</evidence>
<sequence>MSSKQEIIKTKSPSIASVASIKNDGNDWCTPDFIYGGPFIKVEKPEPFLDTVTPINLQLQGTFKKSFAYYSLKERLPIILTKVIDYLSREGSKKANAEDVQFFIKFTNKLKSDLMTNKKYDPFTFESAETKKWNTWLENLDNSHYFTNTWVFTECYVYRKLREACELRKSLENFDPFEQQKTTALNNSMEIMCIVADRLVTMLPPSEKDKRKADFITLLKICLWANKCDLSLSAGEQVSFKSKQNVVEATSVTDAKSKTTISQVSIQELIDPFEMIIDFKDKLLVDDTAKAADQVVTKAENMAKAIDGAPPPTAMGSESKGSLKGSPPPTPAPASLPQAPPGEGEAETPQIPCPAKMTIPQAVIFDIVCDNAGYELFADVCFAHFLVSQEIVQKVRFHVKKMPWFVSDATPVDFKQLIDTCIKANYRREIPSEPKPEPAEGEAPPEPDPPRIINSDNLKQLGEQWQKLYENGTFIVLCEDYWTYPHVYKDMKRIDNNMYRKLQYAVAVLFKGDLNYRKLLGERNCNPVLGFEAALQGFIPAPIIAVRTIKADLVCGLPKGKWDQLTKADDKWMQSGDYGVIQFCSKAEPLKVSDRPCIDYGDTCFSVTCPVHTDI</sequence>
<dbReference type="Proteomes" id="UP000824533">
    <property type="component" value="Linkage Group LG27"/>
</dbReference>
<keyword evidence="2" id="KW-1185">Reference proteome</keyword>
<name>A0ACC1CGE0_9NEOP</name>
<accession>A0ACC1CGE0</accession>
<organism evidence="1 2">
    <name type="scientific">Dendrolimus kikuchii</name>
    <dbReference type="NCBI Taxonomy" id="765133"/>
    <lineage>
        <taxon>Eukaryota</taxon>
        <taxon>Metazoa</taxon>
        <taxon>Ecdysozoa</taxon>
        <taxon>Arthropoda</taxon>
        <taxon>Hexapoda</taxon>
        <taxon>Insecta</taxon>
        <taxon>Pterygota</taxon>
        <taxon>Neoptera</taxon>
        <taxon>Endopterygota</taxon>
        <taxon>Lepidoptera</taxon>
        <taxon>Glossata</taxon>
        <taxon>Ditrysia</taxon>
        <taxon>Bombycoidea</taxon>
        <taxon>Lasiocampidae</taxon>
        <taxon>Dendrolimus</taxon>
    </lineage>
</organism>
<proteinExistence type="predicted"/>
<protein>
    <submittedName>
        <fullName evidence="1">Uncharacterized protein</fullName>
    </submittedName>
</protein>
<comment type="caution">
    <text evidence="1">The sequence shown here is derived from an EMBL/GenBank/DDBJ whole genome shotgun (WGS) entry which is preliminary data.</text>
</comment>
<gene>
    <name evidence="1" type="ORF">K1T71_014000</name>
</gene>
<evidence type="ECO:0000313" key="2">
    <source>
        <dbReference type="Proteomes" id="UP000824533"/>
    </source>
</evidence>